<gene>
    <name evidence="3" type="ORF">DARMORV10_C06P37420.1</name>
</gene>
<organism evidence="3">
    <name type="scientific">Brassica napus</name>
    <name type="common">Rape</name>
    <dbReference type="NCBI Taxonomy" id="3708"/>
    <lineage>
        <taxon>Eukaryota</taxon>
        <taxon>Viridiplantae</taxon>
        <taxon>Streptophyta</taxon>
        <taxon>Embryophyta</taxon>
        <taxon>Tracheophyta</taxon>
        <taxon>Spermatophyta</taxon>
        <taxon>Magnoliopsida</taxon>
        <taxon>eudicotyledons</taxon>
        <taxon>Gunneridae</taxon>
        <taxon>Pentapetalae</taxon>
        <taxon>rosids</taxon>
        <taxon>malvids</taxon>
        <taxon>Brassicales</taxon>
        <taxon>Brassicaceae</taxon>
        <taxon>Brassiceae</taxon>
        <taxon>Brassica</taxon>
    </lineage>
</organism>
<dbReference type="PANTHER" id="PTHR33264:SF61">
    <property type="entry name" value="F24J5.7"/>
    <property type="match status" value="1"/>
</dbReference>
<evidence type="ECO:0000313" key="3">
    <source>
        <dbReference type="EMBL" id="CAF2062097.1"/>
    </source>
</evidence>
<feature type="transmembrane region" description="Helical" evidence="1">
    <location>
        <begin position="65"/>
        <end position="90"/>
    </location>
</feature>
<dbReference type="Proteomes" id="UP001295469">
    <property type="component" value="Chromosome C06"/>
</dbReference>
<keyword evidence="1" id="KW-0472">Membrane</keyword>
<keyword evidence="1" id="KW-1133">Transmembrane helix</keyword>
<reference evidence="3" key="1">
    <citation type="submission" date="2021-01" db="EMBL/GenBank/DDBJ databases">
        <authorList>
            <consortium name="Genoscope - CEA"/>
            <person name="William W."/>
        </authorList>
    </citation>
    <scope>NUCLEOTIDE SEQUENCE</scope>
</reference>
<evidence type="ECO:0000256" key="2">
    <source>
        <dbReference type="SAM" id="SignalP"/>
    </source>
</evidence>
<feature type="signal peptide" evidence="2">
    <location>
        <begin position="1"/>
        <end position="21"/>
    </location>
</feature>
<feature type="transmembrane region" description="Helical" evidence="1">
    <location>
        <begin position="33"/>
        <end position="53"/>
    </location>
</feature>
<sequence length="185" mass="21310">MSTHKHMGVLLCVALLIPILATKGIYSFLGHNLLQPLKLCFLHLPFISLLFHLNASRIMEQDCGAFAADCVVLCCCCECFMLQFFLSVFFKIPQKLAHKMRKFVIRRKKRRDMKTFLPTKEEEHLSGDESRVSCMEGIEEMLQELSMEGEFVFGSFWRQGDSTNDLDSRNSQYNDHSLSCSSHKM</sequence>
<keyword evidence="2" id="KW-0732">Signal</keyword>
<evidence type="ECO:0000256" key="1">
    <source>
        <dbReference type="SAM" id="Phobius"/>
    </source>
</evidence>
<feature type="chain" id="PRO_5032532682" evidence="2">
    <location>
        <begin position="22"/>
        <end position="185"/>
    </location>
</feature>
<proteinExistence type="predicted"/>
<name>A0A816QHZ9_BRANA</name>
<keyword evidence="1" id="KW-0812">Transmembrane</keyword>
<accession>A0A816QHZ9</accession>
<dbReference type="EMBL" id="HG994370">
    <property type="protein sequence ID" value="CAF2062097.1"/>
    <property type="molecule type" value="Genomic_DNA"/>
</dbReference>
<dbReference type="AlphaFoldDB" id="A0A816QHZ9"/>
<dbReference type="PANTHER" id="PTHR33264">
    <property type="entry name" value="EXPRESSED PROTEIN"/>
    <property type="match status" value="1"/>
</dbReference>
<protein>
    <submittedName>
        <fullName evidence="3">(rape) hypothetical protein</fullName>
    </submittedName>
</protein>